<accession>A0A1F5MFD8</accession>
<dbReference type="AlphaFoldDB" id="A0A1F5MFD8"/>
<organism evidence="2 3">
    <name type="scientific">Candidatus Daviesbacteria bacterium RIFCSPLOWO2_02_FULL_36_8</name>
    <dbReference type="NCBI Taxonomy" id="1797793"/>
    <lineage>
        <taxon>Bacteria</taxon>
        <taxon>Candidatus Daviesiibacteriota</taxon>
    </lineage>
</organism>
<feature type="region of interest" description="Disordered" evidence="1">
    <location>
        <begin position="130"/>
        <end position="150"/>
    </location>
</feature>
<sequence>MTEISMAVIPIGPDRRTVFKNTVVPHAAEARKQHVILSEFTRIAADLQAARELFVTSSTDEKVVLKEWMEELHREQFALGGGPLNVFARETFRLEVNFLRNEYDNWAIENAKLKGEITPLRAIEVTRPQVPPEVRGRREHDSPPRLHHGLGTLPIHRTFEVPVDISTALTAMSSRRWPQDQETQKIAQNVLSLFPENFIRGPRPSAFRRPGDIASAVVDVTAMLIDYSEGRVISPSGRDIGQPSAEQEAKIQAGIHIILLHELYAELTDPAVTERGFLLRVQKNISSTFNQMAEMIDKEGFERIASAIESLPDIEAALIRSRLSISEDIKLGFPRSELAHPKRFAEMLDWAVYSRANRVTIDTDFGKRWVTSSTAIDLVLEKLQEREETGDIDMSAVLIPISTMPHGEDLLEKVFIATHDQGRTLLVQAMEDSGMFEELTRDFSYQLDYGINAHRTSSNDEDLREYVYEHTEVS</sequence>
<comment type="caution">
    <text evidence="2">The sequence shown here is derived from an EMBL/GenBank/DDBJ whole genome shotgun (WGS) entry which is preliminary data.</text>
</comment>
<feature type="compositionally biased region" description="Basic and acidic residues" evidence="1">
    <location>
        <begin position="134"/>
        <end position="144"/>
    </location>
</feature>
<dbReference type="EMBL" id="MFDU01000048">
    <property type="protein sequence ID" value="OGE64081.1"/>
    <property type="molecule type" value="Genomic_DNA"/>
</dbReference>
<name>A0A1F5MFD8_9BACT</name>
<evidence type="ECO:0000313" key="2">
    <source>
        <dbReference type="EMBL" id="OGE64081.1"/>
    </source>
</evidence>
<dbReference type="Proteomes" id="UP000183317">
    <property type="component" value="Unassembled WGS sequence"/>
</dbReference>
<reference evidence="2 3" key="1">
    <citation type="journal article" date="2016" name="Nat. Commun.">
        <title>Thousands of microbial genomes shed light on interconnected biogeochemical processes in an aquifer system.</title>
        <authorList>
            <person name="Anantharaman K."/>
            <person name="Brown C.T."/>
            <person name="Hug L.A."/>
            <person name="Sharon I."/>
            <person name="Castelle C.J."/>
            <person name="Probst A.J."/>
            <person name="Thomas B.C."/>
            <person name="Singh A."/>
            <person name="Wilkins M.J."/>
            <person name="Karaoz U."/>
            <person name="Brodie E.L."/>
            <person name="Williams K.H."/>
            <person name="Hubbard S.S."/>
            <person name="Banfield J.F."/>
        </authorList>
    </citation>
    <scope>NUCLEOTIDE SEQUENCE [LARGE SCALE GENOMIC DNA]</scope>
</reference>
<protein>
    <submittedName>
        <fullName evidence="2">Uncharacterized protein</fullName>
    </submittedName>
</protein>
<evidence type="ECO:0000256" key="1">
    <source>
        <dbReference type="SAM" id="MobiDB-lite"/>
    </source>
</evidence>
<gene>
    <name evidence="2" type="ORF">A3J13_01125</name>
</gene>
<proteinExistence type="predicted"/>
<evidence type="ECO:0000313" key="3">
    <source>
        <dbReference type="Proteomes" id="UP000183317"/>
    </source>
</evidence>